<dbReference type="GO" id="GO:0005737">
    <property type="term" value="C:cytoplasm"/>
    <property type="evidence" value="ECO:0007669"/>
    <property type="project" value="TreeGrafter"/>
</dbReference>
<dbReference type="NCBIfam" id="TIGR00081">
    <property type="entry name" value="purC"/>
    <property type="match status" value="1"/>
</dbReference>
<dbReference type="AlphaFoldDB" id="A0A934ND72"/>
<evidence type="ECO:0000256" key="1">
    <source>
        <dbReference type="ARBA" id="ARBA00004672"/>
    </source>
</evidence>
<dbReference type="SUPFAM" id="SSF56104">
    <property type="entry name" value="SAICAR synthase-like"/>
    <property type="match status" value="1"/>
</dbReference>
<evidence type="ECO:0000256" key="7">
    <source>
        <dbReference type="ARBA" id="ARBA00022755"/>
    </source>
</evidence>
<evidence type="ECO:0000256" key="10">
    <source>
        <dbReference type="ARBA" id="ARBA00048475"/>
    </source>
</evidence>
<organism evidence="13 14">
    <name type="scientific">Candidatus Dormiibacter inghamiae</name>
    <dbReference type="NCBI Taxonomy" id="3127013"/>
    <lineage>
        <taxon>Bacteria</taxon>
        <taxon>Bacillati</taxon>
        <taxon>Candidatus Dormiibacterota</taxon>
        <taxon>Candidatus Dormibacteria</taxon>
        <taxon>Candidatus Dormibacterales</taxon>
        <taxon>Candidatus Dormibacteraceae</taxon>
        <taxon>Candidatus Dormiibacter</taxon>
    </lineage>
</organism>
<dbReference type="Pfam" id="PF01259">
    <property type="entry name" value="SAICAR_synt"/>
    <property type="match status" value="1"/>
</dbReference>
<dbReference type="Gene3D" id="3.30.470.20">
    <property type="entry name" value="ATP-grasp fold, B domain"/>
    <property type="match status" value="1"/>
</dbReference>
<evidence type="ECO:0000256" key="2">
    <source>
        <dbReference type="ARBA" id="ARBA00010190"/>
    </source>
</evidence>
<name>A0A934ND72_9BACT</name>
<dbReference type="Gene3D" id="3.30.200.20">
    <property type="entry name" value="Phosphorylase Kinase, domain 1"/>
    <property type="match status" value="1"/>
</dbReference>
<comment type="caution">
    <text evidence="13">The sequence shown here is derived from an EMBL/GenBank/DDBJ whole genome shotgun (WGS) entry which is preliminary data.</text>
</comment>
<dbReference type="InterPro" id="IPR001636">
    <property type="entry name" value="SAICAR_synth"/>
</dbReference>
<evidence type="ECO:0000313" key="13">
    <source>
        <dbReference type="EMBL" id="MBJ7602838.1"/>
    </source>
</evidence>
<dbReference type="FunFam" id="3.30.470.20:FF:000015">
    <property type="entry name" value="Phosphoribosylaminoimidazole-succinocarboxamide synthase"/>
    <property type="match status" value="1"/>
</dbReference>
<evidence type="ECO:0000313" key="14">
    <source>
        <dbReference type="Proteomes" id="UP000620075"/>
    </source>
</evidence>
<evidence type="ECO:0000256" key="9">
    <source>
        <dbReference type="ARBA" id="ARBA00030409"/>
    </source>
</evidence>
<evidence type="ECO:0000256" key="5">
    <source>
        <dbReference type="ARBA" id="ARBA00022598"/>
    </source>
</evidence>
<keyword evidence="6 11" id="KW-0547">Nucleotide-binding</keyword>
<protein>
    <recommendedName>
        <fullName evidence="4 11">Phosphoribosylaminoimidazole-succinocarboxamide synthase</fullName>
        <ecNumber evidence="3 11">6.3.2.6</ecNumber>
    </recommendedName>
    <alternativeName>
        <fullName evidence="9 11">SAICAR synthetase</fullName>
    </alternativeName>
</protein>
<dbReference type="PANTHER" id="PTHR43700:SF1">
    <property type="entry name" value="PHOSPHORIBOSYLAMINOIMIDAZOLE-SUCCINOCARBOXAMIDE SYNTHASE"/>
    <property type="match status" value="1"/>
</dbReference>
<dbReference type="RefSeq" id="WP_338177848.1">
    <property type="nucleotide sequence ID" value="NZ_JAEKNQ010000025.1"/>
</dbReference>
<evidence type="ECO:0000256" key="6">
    <source>
        <dbReference type="ARBA" id="ARBA00022741"/>
    </source>
</evidence>
<dbReference type="CDD" id="cd01414">
    <property type="entry name" value="SAICAR_synt_Sc"/>
    <property type="match status" value="1"/>
</dbReference>
<dbReference type="GO" id="GO:0005524">
    <property type="term" value="F:ATP binding"/>
    <property type="evidence" value="ECO:0007669"/>
    <property type="project" value="UniProtKB-KW"/>
</dbReference>
<evidence type="ECO:0000259" key="12">
    <source>
        <dbReference type="Pfam" id="PF01259"/>
    </source>
</evidence>
<dbReference type="GO" id="GO:0004639">
    <property type="term" value="F:phosphoribosylaminoimidazolesuccinocarboxamide synthase activity"/>
    <property type="evidence" value="ECO:0007669"/>
    <property type="project" value="UniProtKB-UniRule"/>
</dbReference>
<dbReference type="InterPro" id="IPR018236">
    <property type="entry name" value="SAICAR_synthetase_CS"/>
</dbReference>
<keyword evidence="7 11" id="KW-0658">Purine biosynthesis</keyword>
<gene>
    <name evidence="11" type="primary">purC</name>
    <name evidence="13" type="ORF">JF888_06550</name>
</gene>
<dbReference type="PANTHER" id="PTHR43700">
    <property type="entry name" value="PHOSPHORIBOSYLAMINOIMIDAZOLE-SUCCINOCARBOXAMIDE SYNTHASE"/>
    <property type="match status" value="1"/>
</dbReference>
<comment type="pathway">
    <text evidence="1 11">Purine metabolism; IMP biosynthesis via de novo pathway; 5-amino-1-(5-phospho-D-ribosyl)imidazole-4-carboxamide from 5-amino-1-(5-phospho-D-ribosyl)imidazole-4-carboxylate: step 1/2.</text>
</comment>
<reference evidence="13 14" key="1">
    <citation type="submission" date="2020-10" db="EMBL/GenBank/DDBJ databases">
        <title>Ca. Dormibacterota MAGs.</title>
        <authorList>
            <person name="Montgomery K."/>
        </authorList>
    </citation>
    <scope>NUCLEOTIDE SEQUENCE [LARGE SCALE GENOMIC DNA]</scope>
    <source>
        <strain evidence="13">SC8811_S16_3</strain>
    </source>
</reference>
<evidence type="ECO:0000256" key="11">
    <source>
        <dbReference type="HAMAP-Rule" id="MF_00137"/>
    </source>
</evidence>
<dbReference type="PROSITE" id="PS01058">
    <property type="entry name" value="SAICAR_SYNTHETASE_2"/>
    <property type="match status" value="1"/>
</dbReference>
<dbReference type="HAMAP" id="MF_00137">
    <property type="entry name" value="SAICAR_synth"/>
    <property type="match status" value="1"/>
</dbReference>
<feature type="domain" description="SAICAR synthetase/ADE2 N-terminal" evidence="12">
    <location>
        <begin position="18"/>
        <end position="264"/>
    </location>
</feature>
<accession>A0A934ND72</accession>
<keyword evidence="5 11" id="KW-0436">Ligase</keyword>
<evidence type="ECO:0000256" key="3">
    <source>
        <dbReference type="ARBA" id="ARBA00012217"/>
    </source>
</evidence>
<dbReference type="Proteomes" id="UP000620075">
    <property type="component" value="Unassembled WGS sequence"/>
</dbReference>
<proteinExistence type="inferred from homology"/>
<sequence>MAEALRAVTSTDLDYPVFARGKVRDTYTLDAGRLLMVATDRISAFDWVMPDGIPDRGRVLTQLSVFWFERLGDLQPSHLLGTELEGLPSELAGRSMVVRRAERIDFECVVRGYLAGSAWSEYSQRGTMVGEPLPTGLRQSERLPEPIFTPATKADTGHDENISFSRLASSVGDDSAAQLRDASLTLYEAGARLAEARGLILADTKFEFGLIDGSLTLIDEVLTPDSSRYWAAESYKVGTSPESFDKQFLRDWLASQTGWDRNSPPPRLPEQVVERTRERYLTAYQRLTGSSLSSIS</sequence>
<keyword evidence="8 11" id="KW-0067">ATP-binding</keyword>
<dbReference type="NCBIfam" id="NF010568">
    <property type="entry name" value="PRK13961.1"/>
    <property type="match status" value="1"/>
</dbReference>
<evidence type="ECO:0000256" key="4">
    <source>
        <dbReference type="ARBA" id="ARBA00016460"/>
    </source>
</evidence>
<dbReference type="EC" id="6.3.2.6" evidence="3 11"/>
<dbReference type="EMBL" id="JAEKNQ010000025">
    <property type="protein sequence ID" value="MBJ7602838.1"/>
    <property type="molecule type" value="Genomic_DNA"/>
</dbReference>
<dbReference type="InterPro" id="IPR028923">
    <property type="entry name" value="SAICAR_synt/ADE2_N"/>
</dbReference>
<comment type="similarity">
    <text evidence="2 11">Belongs to the SAICAR synthetase family.</text>
</comment>
<dbReference type="GO" id="GO:0006189">
    <property type="term" value="P:'de novo' IMP biosynthetic process"/>
    <property type="evidence" value="ECO:0007669"/>
    <property type="project" value="UniProtKB-UniRule"/>
</dbReference>
<comment type="catalytic activity">
    <reaction evidence="10 11">
        <text>5-amino-1-(5-phospho-D-ribosyl)imidazole-4-carboxylate + L-aspartate + ATP = (2S)-2-[5-amino-1-(5-phospho-beta-D-ribosyl)imidazole-4-carboxamido]succinate + ADP + phosphate + 2 H(+)</text>
        <dbReference type="Rhea" id="RHEA:22628"/>
        <dbReference type="ChEBI" id="CHEBI:15378"/>
        <dbReference type="ChEBI" id="CHEBI:29991"/>
        <dbReference type="ChEBI" id="CHEBI:30616"/>
        <dbReference type="ChEBI" id="CHEBI:43474"/>
        <dbReference type="ChEBI" id="CHEBI:58443"/>
        <dbReference type="ChEBI" id="CHEBI:77657"/>
        <dbReference type="ChEBI" id="CHEBI:456216"/>
        <dbReference type="EC" id="6.3.2.6"/>
    </reaction>
</comment>
<evidence type="ECO:0000256" key="8">
    <source>
        <dbReference type="ARBA" id="ARBA00022840"/>
    </source>
</evidence>